<dbReference type="PROSITE" id="PS00107">
    <property type="entry name" value="PROTEIN_KINASE_ATP"/>
    <property type="match status" value="1"/>
</dbReference>
<dbReference type="Gene3D" id="1.10.510.10">
    <property type="entry name" value="Transferase(Phosphotransferase) domain 1"/>
    <property type="match status" value="1"/>
</dbReference>
<keyword evidence="11" id="KW-0325">Glycoprotein</keyword>
<keyword evidence="9 13" id="KW-1133">Transmembrane helix</keyword>
<dbReference type="Pfam" id="PF12819">
    <property type="entry name" value="Malectin_like"/>
    <property type="match status" value="1"/>
</dbReference>
<dbReference type="FunFam" id="1.10.510.10:FF:000252">
    <property type="entry name" value="Receptor-like protein kinase FERONIA"/>
    <property type="match status" value="1"/>
</dbReference>
<dbReference type="GO" id="GO:0005524">
    <property type="term" value="F:ATP binding"/>
    <property type="evidence" value="ECO:0007669"/>
    <property type="project" value="UniProtKB-UniRule"/>
</dbReference>
<keyword evidence="6 12" id="KW-0547">Nucleotide-binding</keyword>
<dbReference type="EMBL" id="OIVN01004112">
    <property type="protein sequence ID" value="SPD15523.1"/>
    <property type="molecule type" value="Genomic_DNA"/>
</dbReference>
<dbReference type="Pfam" id="PF07714">
    <property type="entry name" value="PK_Tyr_Ser-Thr"/>
    <property type="match status" value="1"/>
</dbReference>
<dbReference type="SMART" id="SM00220">
    <property type="entry name" value="S_TKc"/>
    <property type="match status" value="1"/>
</dbReference>
<evidence type="ECO:0000256" key="12">
    <source>
        <dbReference type="PROSITE-ProRule" id="PRU10141"/>
    </source>
</evidence>
<dbReference type="PROSITE" id="PS50011">
    <property type="entry name" value="PROTEIN_KINASE_DOM"/>
    <property type="match status" value="1"/>
</dbReference>
<sequence>MKNPKTKKASARKLYDLTSLHLFFFFFILRQLAISLASDLPPAPYSPTKNIALDCGSSGLTSAGDNRTWIGDIKSDFGPFQHQNNSSVNSKAARQPLQVDKVPYYTARLSHSEFTYKFSVTPGQLFIRLHFLPASYQNFDRSNTFFSVKAGLYTLLSNFSAALTADALQLEGFSREFCINIVDDDQLLNITFIPSPGNPDAYAFVNGIEIVSMPSNLYYTAPESTRVKFIGQIRPYPIEEYNALETIYRINVAGRFISPSEDTGMYRSWSNNDVDYLTDSEEGVYPVNTTIHLRFSNETPEYTAPEDVYTTARTMGTNKTKNKSYNLTWEFPVDASFNYLVRLHFCEFQPEVTEEQDRVFYIFIADQTAEVHADVIMWSGGHGIPTYRDYAVSMFGNKGNEKRLNLSVALQSNPYDWKTLYSDAILNGLEIFKINDSTGNLAGPNPDSIPIRKVPISPIQPRKVKHNHRTIIGIIVGLFSGIALLSLLGFFIFQRGRRVKTMKNQSSSYLPSDLCRYFSLSEIKAATNNFDSLFIIGVGGFGDVYKGYIDGEQTPVAIKRLSPGSKQGAHEFKTEIEMLSQLRHLHLVSLIGYCNDGMEMILVYDYMAHGTLRDHLYNTDHPPLSWEHRLQICIGAARGLQYLHMGANQMIIHRDVKSTNILLDEEWVAKVSDFGLSKLGPSSVSMTHVSTVVKGSIGYLDPEYYRRQQLTEKSDVYSFGVVLCEVLCARPPLIRNAEKEKVSLAEWARKCYHRGKLDQIVDPFLKGKIVPECLNKFGEIVVNCMLDVGIERPSMNDVVWGLEFALQLQESNSKEQTFEIKEDGRRSFEVPQLLMIVTKSLLVAVDVGQMERAPSEWKLVAAESKVLLMRFPMVAM</sequence>
<evidence type="ECO:0000256" key="13">
    <source>
        <dbReference type="SAM" id="Phobius"/>
    </source>
</evidence>
<evidence type="ECO:0000256" key="1">
    <source>
        <dbReference type="ARBA" id="ARBA00004479"/>
    </source>
</evidence>
<evidence type="ECO:0000256" key="9">
    <source>
        <dbReference type="ARBA" id="ARBA00022989"/>
    </source>
</evidence>
<evidence type="ECO:0000256" key="10">
    <source>
        <dbReference type="ARBA" id="ARBA00023136"/>
    </source>
</evidence>
<dbReference type="InterPro" id="IPR017441">
    <property type="entry name" value="Protein_kinase_ATP_BS"/>
</dbReference>
<evidence type="ECO:0000256" key="3">
    <source>
        <dbReference type="ARBA" id="ARBA00022679"/>
    </source>
</evidence>
<dbReference type="PROSITE" id="PS00108">
    <property type="entry name" value="PROTEIN_KINASE_ST"/>
    <property type="match status" value="1"/>
</dbReference>
<dbReference type="PANTHER" id="PTHR34590">
    <property type="entry name" value="OS03G0124300 PROTEIN-RELATED"/>
    <property type="match status" value="1"/>
</dbReference>
<dbReference type="InterPro" id="IPR001245">
    <property type="entry name" value="Ser-Thr/Tyr_kinase_cat_dom"/>
</dbReference>
<dbReference type="InterPro" id="IPR045272">
    <property type="entry name" value="ANXUR1/2-like"/>
</dbReference>
<proteinExistence type="predicted"/>
<keyword evidence="5" id="KW-0732">Signal</keyword>
<dbReference type="PANTHER" id="PTHR34590:SF15">
    <property type="entry name" value="PROTEIN KINASE DOMAIN-CONTAINING PROTEIN"/>
    <property type="match status" value="1"/>
</dbReference>
<keyword evidence="10 13" id="KW-0472">Membrane</keyword>
<evidence type="ECO:0000256" key="5">
    <source>
        <dbReference type="ARBA" id="ARBA00022729"/>
    </source>
</evidence>
<keyword evidence="7" id="KW-0418">Kinase</keyword>
<dbReference type="GO" id="GO:0010038">
    <property type="term" value="P:response to metal ion"/>
    <property type="evidence" value="ECO:0007669"/>
    <property type="project" value="UniProtKB-ARBA"/>
</dbReference>
<dbReference type="InterPro" id="IPR008271">
    <property type="entry name" value="Ser/Thr_kinase_AS"/>
</dbReference>
<dbReference type="InterPro" id="IPR024788">
    <property type="entry name" value="Malectin-like_Carb-bd_dom"/>
</dbReference>
<keyword evidence="4 13" id="KW-0812">Transmembrane</keyword>
<dbReference type="FunFam" id="2.60.120.430:FF:000007">
    <property type="entry name" value="FERONIA receptor-like kinase"/>
    <property type="match status" value="1"/>
</dbReference>
<dbReference type="Gene3D" id="3.30.200.20">
    <property type="entry name" value="Phosphorylase Kinase, domain 1"/>
    <property type="match status" value="1"/>
</dbReference>
<keyword evidence="8 12" id="KW-0067">ATP-binding</keyword>
<dbReference type="FunFam" id="2.60.120.430:FF:000003">
    <property type="entry name" value="FERONIA receptor-like kinase"/>
    <property type="match status" value="1"/>
</dbReference>
<feature type="binding site" evidence="12">
    <location>
        <position position="559"/>
    </location>
    <ligand>
        <name>ATP</name>
        <dbReference type="ChEBI" id="CHEBI:30616"/>
    </ligand>
</feature>
<dbReference type="GO" id="GO:0016020">
    <property type="term" value="C:membrane"/>
    <property type="evidence" value="ECO:0007669"/>
    <property type="project" value="UniProtKB-SubCell"/>
</dbReference>
<evidence type="ECO:0000256" key="8">
    <source>
        <dbReference type="ARBA" id="ARBA00022840"/>
    </source>
</evidence>
<comment type="subcellular location">
    <subcellularLocation>
        <location evidence="1">Membrane</location>
        <topology evidence="1">Single-pass type I membrane protein</topology>
    </subcellularLocation>
</comment>
<protein>
    <recommendedName>
        <fullName evidence="14">Protein kinase domain-containing protein</fullName>
    </recommendedName>
</protein>
<evidence type="ECO:0000259" key="14">
    <source>
        <dbReference type="PROSITE" id="PS50011"/>
    </source>
</evidence>
<reference evidence="15" key="1">
    <citation type="submission" date="2018-02" db="EMBL/GenBank/DDBJ databases">
        <authorList>
            <person name="Cohen D.B."/>
            <person name="Kent A.D."/>
        </authorList>
    </citation>
    <scope>NUCLEOTIDE SEQUENCE</scope>
</reference>
<keyword evidence="2" id="KW-0723">Serine/threonine-protein kinase</keyword>
<evidence type="ECO:0000256" key="6">
    <source>
        <dbReference type="ARBA" id="ARBA00022741"/>
    </source>
</evidence>
<evidence type="ECO:0000256" key="7">
    <source>
        <dbReference type="ARBA" id="ARBA00022777"/>
    </source>
</evidence>
<accession>A0A2N9HUY5</accession>
<dbReference type="FunFam" id="3.30.200.20:FF:000645">
    <property type="entry name" value="Receptor-like protein kinase FERONIA"/>
    <property type="match status" value="1"/>
</dbReference>
<evidence type="ECO:0000256" key="11">
    <source>
        <dbReference type="ARBA" id="ARBA00023180"/>
    </source>
</evidence>
<dbReference type="GO" id="GO:0004674">
    <property type="term" value="F:protein serine/threonine kinase activity"/>
    <property type="evidence" value="ECO:0007669"/>
    <property type="project" value="UniProtKB-KW"/>
</dbReference>
<organism evidence="15">
    <name type="scientific">Fagus sylvatica</name>
    <name type="common">Beechnut</name>
    <dbReference type="NCBI Taxonomy" id="28930"/>
    <lineage>
        <taxon>Eukaryota</taxon>
        <taxon>Viridiplantae</taxon>
        <taxon>Streptophyta</taxon>
        <taxon>Embryophyta</taxon>
        <taxon>Tracheophyta</taxon>
        <taxon>Spermatophyta</taxon>
        <taxon>Magnoliopsida</taxon>
        <taxon>eudicotyledons</taxon>
        <taxon>Gunneridae</taxon>
        <taxon>Pentapetalae</taxon>
        <taxon>rosids</taxon>
        <taxon>fabids</taxon>
        <taxon>Fagales</taxon>
        <taxon>Fagaceae</taxon>
        <taxon>Fagus</taxon>
    </lineage>
</organism>
<dbReference type="GO" id="GO:0004714">
    <property type="term" value="F:transmembrane receptor protein tyrosine kinase activity"/>
    <property type="evidence" value="ECO:0007669"/>
    <property type="project" value="InterPro"/>
</dbReference>
<dbReference type="Gene3D" id="2.60.120.430">
    <property type="entry name" value="Galactose-binding lectin"/>
    <property type="match status" value="2"/>
</dbReference>
<evidence type="ECO:0000256" key="4">
    <source>
        <dbReference type="ARBA" id="ARBA00022692"/>
    </source>
</evidence>
<evidence type="ECO:0000313" key="15">
    <source>
        <dbReference type="EMBL" id="SPD15523.1"/>
    </source>
</evidence>
<dbReference type="SUPFAM" id="SSF56112">
    <property type="entry name" value="Protein kinase-like (PK-like)"/>
    <property type="match status" value="1"/>
</dbReference>
<keyword evidence="3" id="KW-0808">Transferase</keyword>
<feature type="domain" description="Protein kinase" evidence="14">
    <location>
        <begin position="530"/>
        <end position="805"/>
    </location>
</feature>
<gene>
    <name evidence="15" type="ORF">FSB_LOCUS43405</name>
</gene>
<evidence type="ECO:0000256" key="2">
    <source>
        <dbReference type="ARBA" id="ARBA00022527"/>
    </source>
</evidence>
<dbReference type="AlphaFoldDB" id="A0A2N9HUY5"/>
<dbReference type="InterPro" id="IPR000719">
    <property type="entry name" value="Prot_kinase_dom"/>
</dbReference>
<feature type="transmembrane region" description="Helical" evidence="13">
    <location>
        <begin position="471"/>
        <end position="493"/>
    </location>
</feature>
<name>A0A2N9HUY5_FAGSY</name>
<dbReference type="InterPro" id="IPR011009">
    <property type="entry name" value="Kinase-like_dom_sf"/>
</dbReference>
<dbReference type="CDD" id="cd14066">
    <property type="entry name" value="STKc_IRAK"/>
    <property type="match status" value="1"/>
</dbReference>